<dbReference type="GO" id="GO:0006355">
    <property type="term" value="P:regulation of DNA-templated transcription"/>
    <property type="evidence" value="ECO:0007669"/>
    <property type="project" value="InterPro"/>
</dbReference>
<dbReference type="InterPro" id="IPR016152">
    <property type="entry name" value="PTrfase/Anion_transptr"/>
</dbReference>
<dbReference type="SUPFAM" id="SSF55804">
    <property type="entry name" value="Phoshotransferase/anion transport protein"/>
    <property type="match status" value="1"/>
</dbReference>
<dbReference type="Pfam" id="PF08279">
    <property type="entry name" value="HTH_11"/>
    <property type="match status" value="1"/>
</dbReference>
<dbReference type="PANTHER" id="PTHR30185:SF18">
    <property type="entry name" value="TRANSCRIPTIONAL REGULATOR MTLR"/>
    <property type="match status" value="1"/>
</dbReference>
<feature type="domain" description="PRD" evidence="4">
    <location>
        <begin position="312"/>
        <end position="418"/>
    </location>
</feature>
<keyword evidence="1" id="KW-0805">Transcription regulation</keyword>
<evidence type="ECO:0000259" key="4">
    <source>
        <dbReference type="PROSITE" id="PS51372"/>
    </source>
</evidence>
<keyword evidence="2" id="KW-0804">Transcription</keyword>
<dbReference type="InterPro" id="IPR013196">
    <property type="entry name" value="HTH_11"/>
</dbReference>
<evidence type="ECO:0000259" key="3">
    <source>
        <dbReference type="PROSITE" id="PS51094"/>
    </source>
</evidence>
<evidence type="ECO:0000313" key="5">
    <source>
        <dbReference type="EMBL" id="GAN36349.1"/>
    </source>
</evidence>
<evidence type="ECO:0000256" key="2">
    <source>
        <dbReference type="ARBA" id="ARBA00023163"/>
    </source>
</evidence>
<dbReference type="Gene3D" id="1.10.10.10">
    <property type="entry name" value="Winged helix-like DNA-binding domain superfamily/Winged helix DNA-binding domain"/>
    <property type="match status" value="1"/>
</dbReference>
<dbReference type="InterPro" id="IPR002178">
    <property type="entry name" value="PTS_EIIA_type-2_dom"/>
</dbReference>
<evidence type="ECO:0000256" key="1">
    <source>
        <dbReference type="ARBA" id="ARBA00023015"/>
    </source>
</evidence>
<dbReference type="PROSITE" id="PS51094">
    <property type="entry name" value="PTS_EIIA_TYPE_2"/>
    <property type="match status" value="1"/>
</dbReference>
<dbReference type="PROSITE" id="PS51372">
    <property type="entry name" value="PRD_2"/>
    <property type="match status" value="1"/>
</dbReference>
<dbReference type="Gene3D" id="3.40.930.10">
    <property type="entry name" value="Mannitol-specific EII, Chain A"/>
    <property type="match status" value="1"/>
</dbReference>
<reference evidence="6" key="1">
    <citation type="submission" date="2014-05" db="EMBL/GenBank/DDBJ databases">
        <title>Whole genome sequencing of Lactobacillus casei NRIC0644.</title>
        <authorList>
            <person name="Atarashi H."/>
            <person name="Yoshida Y."/>
            <person name="Fujimura S."/>
            <person name="Tanaka N."/>
            <person name="Shiwa Y."/>
            <person name="Yoshikawa H."/>
            <person name="Okada S."/>
            <person name="Nakagawa J."/>
        </authorList>
    </citation>
    <scope>NUCLEOTIDE SEQUENCE [LARGE SCALE GENOMIC DNA]</scope>
    <source>
        <strain evidence="6">NRIC0644</strain>
    </source>
</reference>
<name>A0A0C9PW88_LACPA</name>
<organism evidence="5 6">
    <name type="scientific">Lacticaseibacillus paracasei NRIC 0644</name>
    <dbReference type="NCBI Taxonomy" id="1435038"/>
    <lineage>
        <taxon>Bacteria</taxon>
        <taxon>Bacillati</taxon>
        <taxon>Bacillota</taxon>
        <taxon>Bacilli</taxon>
        <taxon>Lactobacillales</taxon>
        <taxon>Lactobacillaceae</taxon>
        <taxon>Lacticaseibacillus</taxon>
    </lineage>
</organism>
<dbReference type="Pfam" id="PF00359">
    <property type="entry name" value="PTS_EIIA_2"/>
    <property type="match status" value="1"/>
</dbReference>
<dbReference type="PANTHER" id="PTHR30185">
    <property type="entry name" value="CRYPTIC BETA-GLUCOSIDE BGL OPERON ANTITERMINATOR"/>
    <property type="match status" value="1"/>
</dbReference>
<dbReference type="InterPro" id="IPR011608">
    <property type="entry name" value="PRD"/>
</dbReference>
<dbReference type="CDD" id="cd05568">
    <property type="entry name" value="PTS_IIB_bgl_like"/>
    <property type="match status" value="1"/>
</dbReference>
<dbReference type="InterPro" id="IPR036388">
    <property type="entry name" value="WH-like_DNA-bd_sf"/>
</dbReference>
<accession>A0A0C9PW88</accession>
<comment type="caution">
    <text evidence="5">The sequence shown here is derived from an EMBL/GenBank/DDBJ whole genome shotgun (WGS) entry which is preliminary data.</text>
</comment>
<proteinExistence type="predicted"/>
<dbReference type="AlphaFoldDB" id="A0A0C9PW88"/>
<dbReference type="InterPro" id="IPR050661">
    <property type="entry name" value="BglG_antiterminators"/>
</dbReference>
<evidence type="ECO:0000313" key="6">
    <source>
        <dbReference type="Proteomes" id="UP000032552"/>
    </source>
</evidence>
<protein>
    <submittedName>
        <fullName evidence="5">Transcription regulator, mannitol operon</fullName>
    </submittedName>
</protein>
<gene>
    <name evidence="5" type="ORF">LC0644_0938</name>
</gene>
<feature type="domain" description="PTS EIIA type-2" evidence="3">
    <location>
        <begin position="537"/>
        <end position="683"/>
    </location>
</feature>
<dbReference type="Proteomes" id="UP000032552">
    <property type="component" value="Unassembled WGS sequence"/>
</dbReference>
<dbReference type="EMBL" id="BAYM01000064">
    <property type="protein sequence ID" value="GAN36349.1"/>
    <property type="molecule type" value="Genomic_DNA"/>
</dbReference>
<sequence length="694" mass="76912">MLRPLEAKNMLLTNREQEMIRLMMSQPAGVSRDELERQLGVSRRTIYRELSQLESDIATIGLKLDKGTGSTYRLVGDTNDLATLTATLAKQDQVVTFDPSQRQSALTLRLLNANGPETMTALAAAVDVSVTTIKQDLDILEPALNEYHLQLNRQKAAGIWIDGAEGDIRRVLVGVLNAEINPYVFFRFLRDPQQTFDPVTHYFVERLPQEELLAANAALLRIKALADLSDNQRKAVLLTVAVNTRRLREDQHVEAQRHFDQERLFQDQQLALEFLAEMDSAIRQKVRVGDYQFLAVELSTIRGGLAGEPVDPFDLTVNLEVQELIREVARSFPGKFSGNTQLYSSLLAHVQRTAGGDWLPGVTMTNPVLVHLRDDYPELYHAVQQAADDVFGRGAFTGNALGYLVLYFASVLDHTHTEVPAAVLLITSDGPGTGSLIAGKLRVQVPEIREIKIIQVSDLPNQNLAHYGLILATMPLPGFKHQYLVITPILARDEISEIRRLLQQVKPKEATQQRQPSLDQTVTAFESLKTMVLAADDMLQHFAVTEITEAVTTSGATIDAMLAHLPDVVAEAPVVKDALLKRLELAPVGIPDTGLAMIHTSSQGVTVPYIGAFDLKTPLSLPAMDMGTIMLHRVLLLLTPNPVAQETLTLLSAVSAKLIASTTNLQLFEKGHYSQLYQIITEVFMNEIKKIDRR</sequence>